<accession>A0A161LDS8</accession>
<sequence>MERRDYLEREIEKMRAVLQKILRLRVDKEEEAQEIISTELLHYFDITLPRLQQMSEKDFECFIQGKNTSLLEYLGNLLYASTLPEAPLSATDRLSLKKAIFVWNMWEHKTKTFDPEQQAIKNKVLALLNDSPTE</sequence>
<protein>
    <submittedName>
        <fullName evidence="1">Uncharacterized protein</fullName>
    </submittedName>
</protein>
<keyword evidence="2" id="KW-1185">Reference proteome</keyword>
<comment type="caution">
    <text evidence="1">The sequence shown here is derived from an EMBL/GenBank/DDBJ whole genome shotgun (WGS) entry which is preliminary data.</text>
</comment>
<evidence type="ECO:0000313" key="1">
    <source>
        <dbReference type="EMBL" id="GAT62197.1"/>
    </source>
</evidence>
<dbReference type="EMBL" id="BDCR01000001">
    <property type="protein sequence ID" value="GAT62197.1"/>
    <property type="molecule type" value="Genomic_DNA"/>
</dbReference>
<dbReference type="Proteomes" id="UP000076586">
    <property type="component" value="Unassembled WGS sequence"/>
</dbReference>
<organism evidence="1 2">
    <name type="scientific">Paludibacter jiangxiensis</name>
    <dbReference type="NCBI Taxonomy" id="681398"/>
    <lineage>
        <taxon>Bacteria</taxon>
        <taxon>Pseudomonadati</taxon>
        <taxon>Bacteroidota</taxon>
        <taxon>Bacteroidia</taxon>
        <taxon>Bacteroidales</taxon>
        <taxon>Paludibacteraceae</taxon>
        <taxon>Paludibacter</taxon>
    </lineage>
</organism>
<dbReference type="STRING" id="681398.PJIAN_1790"/>
<name>A0A161LDS8_9BACT</name>
<dbReference type="AlphaFoldDB" id="A0A161LDS8"/>
<proteinExistence type="predicted"/>
<evidence type="ECO:0000313" key="2">
    <source>
        <dbReference type="Proteomes" id="UP000076586"/>
    </source>
</evidence>
<dbReference type="RefSeq" id="WP_068702193.1">
    <property type="nucleotide sequence ID" value="NZ_BDCR01000001.1"/>
</dbReference>
<reference evidence="2" key="2">
    <citation type="journal article" date="2017" name="Genome Announc.">
        <title>Draft genome sequence of Paludibacter jiangxiensis NM7(T), a propionate-producing fermentative bacterium.</title>
        <authorList>
            <person name="Qiu Y.-L."/>
            <person name="Tourlousse D.M."/>
            <person name="Matsuura N."/>
            <person name="Ohashi A."/>
            <person name="Sekiguchi Y."/>
        </authorList>
    </citation>
    <scope>NUCLEOTIDE SEQUENCE [LARGE SCALE GENOMIC DNA]</scope>
    <source>
        <strain evidence="2">NM7</strain>
    </source>
</reference>
<reference evidence="2" key="1">
    <citation type="submission" date="2016-04" db="EMBL/GenBank/DDBJ databases">
        <title>Draft genome sequence of Paludibacter jiangxiensis strain NM7.</title>
        <authorList>
            <person name="Qiu Y."/>
            <person name="Matsuura N."/>
            <person name="Ohashi A."/>
            <person name="Tourlousse M.D."/>
            <person name="Sekiguchi Y."/>
        </authorList>
    </citation>
    <scope>NUCLEOTIDE SEQUENCE [LARGE SCALE GENOMIC DNA]</scope>
    <source>
        <strain evidence="2">NM7</strain>
    </source>
</reference>
<dbReference type="OrthoDB" id="1093630at2"/>
<gene>
    <name evidence="1" type="ORF">PJIAN_1790</name>
</gene>